<dbReference type="Proteomes" id="UP000815325">
    <property type="component" value="Unassembled WGS sequence"/>
</dbReference>
<name>A0ABQ7G957_DUNSA</name>
<reference evidence="1" key="1">
    <citation type="submission" date="2017-08" db="EMBL/GenBank/DDBJ databases">
        <authorList>
            <person name="Polle J.E."/>
            <person name="Barry K."/>
            <person name="Cushman J."/>
            <person name="Schmutz J."/>
            <person name="Tran D."/>
            <person name="Hathwaick L.T."/>
            <person name="Yim W.C."/>
            <person name="Jenkins J."/>
            <person name="Mckie-Krisberg Z.M."/>
            <person name="Prochnik S."/>
            <person name="Lindquist E."/>
            <person name="Dockter R.B."/>
            <person name="Adam C."/>
            <person name="Molina H."/>
            <person name="Bunkerborg J."/>
            <person name="Jin E."/>
            <person name="Buchheim M."/>
            <person name="Magnuson J."/>
        </authorList>
    </citation>
    <scope>NUCLEOTIDE SEQUENCE</scope>
    <source>
        <strain evidence="1">CCAP 19/18</strain>
    </source>
</reference>
<dbReference type="EMBL" id="MU069971">
    <property type="protein sequence ID" value="KAF5831150.1"/>
    <property type="molecule type" value="Genomic_DNA"/>
</dbReference>
<comment type="caution">
    <text evidence="1">The sequence shown here is derived from an EMBL/GenBank/DDBJ whole genome shotgun (WGS) entry which is preliminary data.</text>
</comment>
<proteinExistence type="predicted"/>
<sequence length="98" mass="11270">MLIFLRSRHRRECTSHGRLTVLWCLKTALPHSGPAGGPQRLCLRRAEGCTGRLLLHGILTILTIRGKADCQREKICNKGTFLNFRIFYILEKSNRNHE</sequence>
<organism evidence="1 2">
    <name type="scientific">Dunaliella salina</name>
    <name type="common">Green alga</name>
    <name type="synonym">Protococcus salinus</name>
    <dbReference type="NCBI Taxonomy" id="3046"/>
    <lineage>
        <taxon>Eukaryota</taxon>
        <taxon>Viridiplantae</taxon>
        <taxon>Chlorophyta</taxon>
        <taxon>core chlorophytes</taxon>
        <taxon>Chlorophyceae</taxon>
        <taxon>CS clade</taxon>
        <taxon>Chlamydomonadales</taxon>
        <taxon>Dunaliellaceae</taxon>
        <taxon>Dunaliella</taxon>
    </lineage>
</organism>
<evidence type="ECO:0008006" key="3">
    <source>
        <dbReference type="Google" id="ProtNLM"/>
    </source>
</evidence>
<keyword evidence="2" id="KW-1185">Reference proteome</keyword>
<evidence type="ECO:0000313" key="1">
    <source>
        <dbReference type="EMBL" id="KAF5831150.1"/>
    </source>
</evidence>
<accession>A0ABQ7G957</accession>
<gene>
    <name evidence="1" type="ORF">DUNSADRAFT_13507</name>
</gene>
<evidence type="ECO:0000313" key="2">
    <source>
        <dbReference type="Proteomes" id="UP000815325"/>
    </source>
</evidence>
<protein>
    <recommendedName>
        <fullName evidence="3">Encoded protein</fullName>
    </recommendedName>
</protein>